<gene>
    <name evidence="7" type="primary">murD</name>
    <name evidence="11" type="ORF">CGZ94_09035</name>
</gene>
<evidence type="ECO:0000256" key="1">
    <source>
        <dbReference type="ARBA" id="ARBA00004496"/>
    </source>
</evidence>
<evidence type="ECO:0000256" key="4">
    <source>
        <dbReference type="ARBA" id="ARBA00022598"/>
    </source>
</evidence>
<dbReference type="Gene3D" id="3.40.1190.10">
    <property type="entry name" value="Mur-like, catalytic domain"/>
    <property type="match status" value="1"/>
</dbReference>
<dbReference type="AlphaFoldDB" id="A0A255GFT2"/>
<keyword evidence="7 8" id="KW-0573">Peptidoglycan synthesis</keyword>
<accession>A0A4R6M1S7</accession>
<dbReference type="Gene3D" id="3.90.190.20">
    <property type="entry name" value="Mur ligase, C-terminal domain"/>
    <property type="match status" value="1"/>
</dbReference>
<comment type="caution">
    <text evidence="11">The sequence shown here is derived from an EMBL/GenBank/DDBJ whole genome shotgun (WGS) entry which is preliminary data.</text>
</comment>
<dbReference type="EC" id="6.3.2.9" evidence="7 8"/>
<comment type="subcellular location">
    <subcellularLocation>
        <location evidence="1 7 8">Cytoplasm</location>
    </subcellularLocation>
</comment>
<dbReference type="SUPFAM" id="SSF53244">
    <property type="entry name" value="MurD-like peptide ligases, peptide-binding domain"/>
    <property type="match status" value="1"/>
</dbReference>
<feature type="domain" description="Mur ligase central" evidence="10">
    <location>
        <begin position="140"/>
        <end position="326"/>
    </location>
</feature>
<evidence type="ECO:0000256" key="6">
    <source>
        <dbReference type="ARBA" id="ARBA00022840"/>
    </source>
</evidence>
<keyword evidence="12" id="KW-1185">Reference proteome</keyword>
<name>A0A255GFT2_9ACTN</name>
<dbReference type="Pfam" id="PF21799">
    <property type="entry name" value="MurD-like_N"/>
    <property type="match status" value="1"/>
</dbReference>
<dbReference type="InterPro" id="IPR036565">
    <property type="entry name" value="Mur-like_cat_sf"/>
</dbReference>
<dbReference type="InterPro" id="IPR005762">
    <property type="entry name" value="MurD"/>
</dbReference>
<dbReference type="SUPFAM" id="SSF53623">
    <property type="entry name" value="MurD-like peptide ligases, catalytic domain"/>
    <property type="match status" value="1"/>
</dbReference>
<dbReference type="EMBL" id="NMVO01000012">
    <property type="protein sequence ID" value="OYO14699.1"/>
    <property type="molecule type" value="Genomic_DNA"/>
</dbReference>
<dbReference type="PANTHER" id="PTHR43692">
    <property type="entry name" value="UDP-N-ACETYLMURAMOYLALANINE--D-GLUTAMATE LIGASE"/>
    <property type="match status" value="1"/>
</dbReference>
<keyword evidence="7 8" id="KW-0133">Cell shape</keyword>
<dbReference type="HAMAP" id="MF_00639">
    <property type="entry name" value="MurD"/>
    <property type="match status" value="1"/>
</dbReference>
<evidence type="ECO:0000259" key="9">
    <source>
        <dbReference type="Pfam" id="PF02875"/>
    </source>
</evidence>
<keyword evidence="7 8" id="KW-0961">Cell wall biogenesis/degradation</keyword>
<comment type="pathway">
    <text evidence="2 7 8">Cell wall biogenesis; peptidoglycan biosynthesis.</text>
</comment>
<keyword evidence="7 8" id="KW-0132">Cell division</keyword>
<dbReference type="GO" id="GO:0008360">
    <property type="term" value="P:regulation of cell shape"/>
    <property type="evidence" value="ECO:0007669"/>
    <property type="project" value="UniProtKB-KW"/>
</dbReference>
<keyword evidence="7 8" id="KW-0131">Cell cycle</keyword>
<evidence type="ECO:0000313" key="11">
    <source>
        <dbReference type="EMBL" id="OYO14699.1"/>
    </source>
</evidence>
<dbReference type="InterPro" id="IPR004101">
    <property type="entry name" value="Mur_ligase_C"/>
</dbReference>
<feature type="domain" description="Mur ligase C-terminal" evidence="9">
    <location>
        <begin position="348"/>
        <end position="466"/>
    </location>
</feature>
<reference evidence="11 12" key="1">
    <citation type="submission" date="2017-07" db="EMBL/GenBank/DDBJ databases">
        <title>Draft whole genome sequences of clinical Proprionibacteriaceae strains.</title>
        <authorList>
            <person name="Bernier A.-M."/>
            <person name="Bernard K."/>
            <person name="Domingo M.-C."/>
        </authorList>
    </citation>
    <scope>NUCLEOTIDE SEQUENCE [LARGE SCALE GENOMIC DNA]</scope>
    <source>
        <strain evidence="11 12">NML 030167</strain>
    </source>
</reference>
<dbReference type="Pfam" id="PF08245">
    <property type="entry name" value="Mur_ligase_M"/>
    <property type="match status" value="1"/>
</dbReference>
<dbReference type="Pfam" id="PF02875">
    <property type="entry name" value="Mur_ligase_C"/>
    <property type="match status" value="1"/>
</dbReference>
<dbReference type="InterPro" id="IPR013221">
    <property type="entry name" value="Mur_ligase_cen"/>
</dbReference>
<evidence type="ECO:0000256" key="3">
    <source>
        <dbReference type="ARBA" id="ARBA00022490"/>
    </source>
</evidence>
<dbReference type="UniPathway" id="UPA00219"/>
<keyword evidence="6 7" id="KW-0067">ATP-binding</keyword>
<dbReference type="GO" id="GO:0008764">
    <property type="term" value="F:UDP-N-acetylmuramoylalanine-D-glutamate ligase activity"/>
    <property type="evidence" value="ECO:0007669"/>
    <property type="project" value="UniProtKB-UniRule"/>
</dbReference>
<dbReference type="NCBIfam" id="TIGR01087">
    <property type="entry name" value="murD"/>
    <property type="match status" value="1"/>
</dbReference>
<dbReference type="GO" id="GO:0051301">
    <property type="term" value="P:cell division"/>
    <property type="evidence" value="ECO:0007669"/>
    <property type="project" value="UniProtKB-KW"/>
</dbReference>
<evidence type="ECO:0000256" key="8">
    <source>
        <dbReference type="RuleBase" id="RU003664"/>
    </source>
</evidence>
<dbReference type="InterPro" id="IPR036615">
    <property type="entry name" value="Mur_ligase_C_dom_sf"/>
</dbReference>
<evidence type="ECO:0000256" key="2">
    <source>
        <dbReference type="ARBA" id="ARBA00004752"/>
    </source>
</evidence>
<comment type="function">
    <text evidence="7 8">Cell wall formation. Catalyzes the addition of glutamate to the nucleotide precursor UDP-N-acetylmuramoyl-L-alanine (UMA).</text>
</comment>
<comment type="catalytic activity">
    <reaction evidence="7 8">
        <text>UDP-N-acetyl-alpha-D-muramoyl-L-alanine + D-glutamate + ATP = UDP-N-acetyl-alpha-D-muramoyl-L-alanyl-D-glutamate + ADP + phosphate + H(+)</text>
        <dbReference type="Rhea" id="RHEA:16429"/>
        <dbReference type="ChEBI" id="CHEBI:15378"/>
        <dbReference type="ChEBI" id="CHEBI:29986"/>
        <dbReference type="ChEBI" id="CHEBI:30616"/>
        <dbReference type="ChEBI" id="CHEBI:43474"/>
        <dbReference type="ChEBI" id="CHEBI:83898"/>
        <dbReference type="ChEBI" id="CHEBI:83900"/>
        <dbReference type="ChEBI" id="CHEBI:456216"/>
        <dbReference type="EC" id="6.3.2.9"/>
    </reaction>
</comment>
<keyword evidence="4 7" id="KW-0436">Ligase</keyword>
<feature type="binding site" evidence="7">
    <location>
        <begin position="142"/>
        <end position="148"/>
    </location>
    <ligand>
        <name>ATP</name>
        <dbReference type="ChEBI" id="CHEBI:30616"/>
    </ligand>
</feature>
<dbReference type="SUPFAM" id="SSF51984">
    <property type="entry name" value="MurCD N-terminal domain"/>
    <property type="match status" value="1"/>
</dbReference>
<comment type="similarity">
    <text evidence="7">Belongs to the MurCDEF family.</text>
</comment>
<accession>A0A255GFT2</accession>
<dbReference type="GO" id="GO:0009252">
    <property type="term" value="P:peptidoglycan biosynthetic process"/>
    <property type="evidence" value="ECO:0007669"/>
    <property type="project" value="UniProtKB-UniRule"/>
</dbReference>
<evidence type="ECO:0000256" key="7">
    <source>
        <dbReference type="HAMAP-Rule" id="MF_00639"/>
    </source>
</evidence>
<dbReference type="GO" id="GO:0071555">
    <property type="term" value="P:cell wall organization"/>
    <property type="evidence" value="ECO:0007669"/>
    <property type="project" value="UniProtKB-KW"/>
</dbReference>
<dbReference type="Proteomes" id="UP000215896">
    <property type="component" value="Unassembled WGS sequence"/>
</dbReference>
<organism evidence="11 12">
    <name type="scientific">Enemella evansiae</name>
    <dbReference type="NCBI Taxonomy" id="2016499"/>
    <lineage>
        <taxon>Bacteria</taxon>
        <taxon>Bacillati</taxon>
        <taxon>Actinomycetota</taxon>
        <taxon>Actinomycetes</taxon>
        <taxon>Propionibacteriales</taxon>
        <taxon>Propionibacteriaceae</taxon>
        <taxon>Enemella</taxon>
    </lineage>
</organism>
<sequence length="507" mass="53198">MGGRTVSDIGAPRPRLYAEAVRGRSVLVAGLGRSGMAAADGLLECDARVLVVDDSDTEANREKAQILRTLGAEVRLGAGSTAELPEGIELVVASPGLRPSTPLLAAAEAAGVPIWSEIELAWQVSAAPLPAPERTPWLAVTGTNGKTTTVEMCAAMLTAAGNRVALVGNVGRPVMEALLDTDVRYDVFVVELSSFQLHYSHSLQLHSAAVLNLAPDHLEWHASLEEYAADKASIYQRVTHSCVYNVDDPVTERMVEEADVTEGARAIGFTLGTPGMSMLGVVDDLLVDRAFIEQRKTSALELAEVGEVQPNAPHNIANALAAAALARSFGVPATAVRDGLRALELGGHRIQTVATGDGVTWVDDSKATNPAAAATSMLAFDPIVWIAGGQAKGTSFDELLPRVADRLRGAVLLGVDRELVRDALSRHAPDVPVIVIDNPETGAMTEAVAAAAELAGPGDTVLLAPGCASLDMFRSYGARGDAFADAVRAHLGDDPDRSTEDDEPDQH</sequence>
<dbReference type="OrthoDB" id="9809796at2"/>
<protein>
    <recommendedName>
        <fullName evidence="7 8">UDP-N-acetylmuramoylalanine--D-glutamate ligase</fullName>
        <ecNumber evidence="7 8">6.3.2.9</ecNumber>
    </recommendedName>
    <alternativeName>
        <fullName evidence="7">D-glutamic acid-adding enzyme</fullName>
    </alternativeName>
    <alternativeName>
        <fullName evidence="7">UDP-N-acetylmuramoyl-L-alanyl-D-glutamate synthetase</fullName>
    </alternativeName>
</protein>
<dbReference type="PANTHER" id="PTHR43692:SF1">
    <property type="entry name" value="UDP-N-ACETYLMURAMOYLALANINE--D-GLUTAMATE LIGASE"/>
    <property type="match status" value="1"/>
</dbReference>
<proteinExistence type="inferred from homology"/>
<evidence type="ECO:0000313" key="12">
    <source>
        <dbReference type="Proteomes" id="UP000215896"/>
    </source>
</evidence>
<keyword evidence="5 7" id="KW-0547">Nucleotide-binding</keyword>
<dbReference type="RefSeq" id="WP_094405394.1">
    <property type="nucleotide sequence ID" value="NZ_NMVO01000012.1"/>
</dbReference>
<dbReference type="GO" id="GO:0005524">
    <property type="term" value="F:ATP binding"/>
    <property type="evidence" value="ECO:0007669"/>
    <property type="project" value="UniProtKB-UniRule"/>
</dbReference>
<keyword evidence="3 7" id="KW-0963">Cytoplasm</keyword>
<dbReference type="Gene3D" id="3.40.50.720">
    <property type="entry name" value="NAD(P)-binding Rossmann-like Domain"/>
    <property type="match status" value="1"/>
</dbReference>
<evidence type="ECO:0000256" key="5">
    <source>
        <dbReference type="ARBA" id="ARBA00022741"/>
    </source>
</evidence>
<evidence type="ECO:0000259" key="10">
    <source>
        <dbReference type="Pfam" id="PF08245"/>
    </source>
</evidence>
<dbReference type="GO" id="GO:0005737">
    <property type="term" value="C:cytoplasm"/>
    <property type="evidence" value="ECO:0007669"/>
    <property type="project" value="UniProtKB-SubCell"/>
</dbReference>